<reference evidence="1 2" key="1">
    <citation type="submission" date="2024-09" db="EMBL/GenBank/DDBJ databases">
        <authorList>
            <person name="Sun Q."/>
            <person name="Mori K."/>
        </authorList>
    </citation>
    <scope>NUCLEOTIDE SEQUENCE [LARGE SCALE GENOMIC DNA]</scope>
    <source>
        <strain evidence="1 2">CECT 7955</strain>
    </source>
</reference>
<dbReference type="RefSeq" id="WP_236458435.1">
    <property type="nucleotide sequence ID" value="NZ_CBCSGE010000016.1"/>
</dbReference>
<name>A0ABV5GJL1_9FLAO</name>
<evidence type="ECO:0000313" key="2">
    <source>
        <dbReference type="Proteomes" id="UP001589607"/>
    </source>
</evidence>
<comment type="caution">
    <text evidence="1">The sequence shown here is derived from an EMBL/GenBank/DDBJ whole genome shotgun (WGS) entry which is preliminary data.</text>
</comment>
<dbReference type="Proteomes" id="UP001589607">
    <property type="component" value="Unassembled WGS sequence"/>
</dbReference>
<proteinExistence type="predicted"/>
<gene>
    <name evidence="1" type="ORF">ACFFVF_03475</name>
</gene>
<keyword evidence="2" id="KW-1185">Reference proteome</keyword>
<dbReference type="EMBL" id="JBHMEY010000008">
    <property type="protein sequence ID" value="MFB9095562.1"/>
    <property type="molecule type" value="Genomic_DNA"/>
</dbReference>
<sequence length="63" mass="7099">MLELLFDNGNLRVKDCDGNNKYDDLGINYYDQTASGFRINIGDCNDGNSVKTDVDLEFIVYAI</sequence>
<evidence type="ECO:0000313" key="1">
    <source>
        <dbReference type="EMBL" id="MFB9095562.1"/>
    </source>
</evidence>
<organism evidence="1 2">
    <name type="scientific">Flavobacterium jumunjinense</name>
    <dbReference type="NCBI Taxonomy" id="998845"/>
    <lineage>
        <taxon>Bacteria</taxon>
        <taxon>Pseudomonadati</taxon>
        <taxon>Bacteroidota</taxon>
        <taxon>Flavobacteriia</taxon>
        <taxon>Flavobacteriales</taxon>
        <taxon>Flavobacteriaceae</taxon>
        <taxon>Flavobacterium</taxon>
    </lineage>
</organism>
<accession>A0ABV5GJL1</accession>
<protein>
    <submittedName>
        <fullName evidence="1">Uncharacterized protein</fullName>
    </submittedName>
</protein>